<dbReference type="GO" id="GO:0004521">
    <property type="term" value="F:RNA endonuclease activity"/>
    <property type="evidence" value="ECO:0007669"/>
    <property type="project" value="TreeGrafter"/>
</dbReference>
<dbReference type="SMART" id="SM00849">
    <property type="entry name" value="Lactamase_B"/>
    <property type="match status" value="1"/>
</dbReference>
<evidence type="ECO:0000259" key="2">
    <source>
        <dbReference type="SMART" id="SM00849"/>
    </source>
</evidence>
<protein>
    <submittedName>
        <fullName evidence="4">MBL fold metallo-hydrolase</fullName>
    </submittedName>
</protein>
<dbReference type="PANTHER" id="PTHR11203">
    <property type="entry name" value="CLEAVAGE AND POLYADENYLATION SPECIFICITY FACTOR FAMILY MEMBER"/>
    <property type="match status" value="1"/>
</dbReference>
<feature type="domain" description="Metallo-beta-lactamase" evidence="2">
    <location>
        <begin position="15"/>
        <end position="219"/>
    </location>
</feature>
<dbReference type="Pfam" id="PF10996">
    <property type="entry name" value="Beta-Casp"/>
    <property type="match status" value="1"/>
</dbReference>
<dbReference type="PANTHER" id="PTHR11203:SF52">
    <property type="entry name" value="MRNA 3-END PROCESSING FACTOR"/>
    <property type="match status" value="1"/>
</dbReference>
<dbReference type="InterPro" id="IPR011108">
    <property type="entry name" value="RMMBL"/>
</dbReference>
<dbReference type="SMART" id="SM01027">
    <property type="entry name" value="Beta-Casp"/>
    <property type="match status" value="1"/>
</dbReference>
<dbReference type="GO" id="GO:0016787">
    <property type="term" value="F:hydrolase activity"/>
    <property type="evidence" value="ECO:0007669"/>
    <property type="project" value="UniProtKB-KW"/>
</dbReference>
<evidence type="ECO:0000313" key="4">
    <source>
        <dbReference type="EMBL" id="RLG70543.1"/>
    </source>
</evidence>
<accession>A0A497JHE6</accession>
<dbReference type="Pfam" id="PF16661">
    <property type="entry name" value="Lactamase_B_6"/>
    <property type="match status" value="1"/>
</dbReference>
<dbReference type="Gene3D" id="3.40.50.10890">
    <property type="match status" value="1"/>
</dbReference>
<sequence>MEVKISFLGGAKEVGRSSYLVDIGEKFLLDHGVKLGPIKTEYPSVVRTNLNAVILSHAHLDHSGNLPHLFDYMRSLVFMTPPTLDLSRLLWFDSIKIADREGKPPKFTKKEVDRLERFVFPTNYNRRLQLTENVAMEFFDAGHIMGAAMTKLEFKDRVLVYTGDFKAEETRLFQAADLKSVGKVDYLIMECCYGDRDHTPRKEEEKRFAEKVREIMENGGVALIPAFAIGRSQELVEILYEYKIEPVFFDGMGQKAARIMFNFPEYLKNKKYLQKALDNAFWVENRKMRKEALKQPSAIVTTAGMLTGGTVYEYLPKLYKDKNSGILLTGYQVEDTPGRILLEHKRIKLNGSDVKVSCQVERFDFSAHAGRSGLIKAVKTFQPEKIVLVHGEEEVMEVFAAYLREEEGFEVYTPKNGETVVL</sequence>
<name>A0A497JHE6_9ARCH</name>
<dbReference type="InterPro" id="IPR022712">
    <property type="entry name" value="Beta_Casp"/>
</dbReference>
<comment type="caution">
    <text evidence="4">The sequence shown here is derived from an EMBL/GenBank/DDBJ whole genome shotgun (WGS) entry which is preliminary data.</text>
</comment>
<dbReference type="Proteomes" id="UP000278031">
    <property type="component" value="Unassembled WGS sequence"/>
</dbReference>
<dbReference type="InterPro" id="IPR036866">
    <property type="entry name" value="RibonucZ/Hydroxyglut_hydro"/>
</dbReference>
<dbReference type="EMBL" id="QMWP01000053">
    <property type="protein sequence ID" value="RLG70543.1"/>
    <property type="molecule type" value="Genomic_DNA"/>
</dbReference>
<evidence type="ECO:0000313" key="5">
    <source>
        <dbReference type="Proteomes" id="UP000278031"/>
    </source>
</evidence>
<dbReference type="CDD" id="cd16295">
    <property type="entry name" value="TTHA0252-CPSF-like_MBL-fold"/>
    <property type="match status" value="1"/>
</dbReference>
<reference evidence="4 5" key="1">
    <citation type="submission" date="2018-06" db="EMBL/GenBank/DDBJ databases">
        <title>Extensive metabolic versatility and redundancy in microbially diverse, dynamic hydrothermal sediments.</title>
        <authorList>
            <person name="Dombrowski N."/>
            <person name="Teske A."/>
            <person name="Baker B.J."/>
        </authorList>
    </citation>
    <scope>NUCLEOTIDE SEQUENCE [LARGE SCALE GENOMIC DNA]</scope>
    <source>
        <strain evidence="4">B51_G17</strain>
    </source>
</reference>
<proteinExistence type="predicted"/>
<feature type="domain" description="Beta-Casp" evidence="3">
    <location>
        <begin position="232"/>
        <end position="341"/>
    </location>
</feature>
<evidence type="ECO:0000256" key="1">
    <source>
        <dbReference type="ARBA" id="ARBA00022801"/>
    </source>
</evidence>
<dbReference type="SUPFAM" id="SSF56281">
    <property type="entry name" value="Metallo-hydrolase/oxidoreductase"/>
    <property type="match status" value="1"/>
</dbReference>
<dbReference type="Gene3D" id="3.60.15.10">
    <property type="entry name" value="Ribonuclease Z/Hydroxyacylglutathione hydrolase-like"/>
    <property type="match status" value="1"/>
</dbReference>
<dbReference type="AlphaFoldDB" id="A0A497JHE6"/>
<organism evidence="4 5">
    <name type="scientific">Candidatus Iainarchaeum sp</name>
    <dbReference type="NCBI Taxonomy" id="3101447"/>
    <lineage>
        <taxon>Archaea</taxon>
        <taxon>Candidatus Iainarchaeota</taxon>
        <taxon>Candidatus Iainarchaeia</taxon>
        <taxon>Candidatus Iainarchaeales</taxon>
        <taxon>Candidatus Iainarchaeaceae</taxon>
        <taxon>Candidatus Iainarchaeum</taxon>
    </lineage>
</organism>
<evidence type="ECO:0000259" key="3">
    <source>
        <dbReference type="SMART" id="SM01027"/>
    </source>
</evidence>
<gene>
    <name evidence="4" type="ORF">DRO04_01745</name>
</gene>
<keyword evidence="1 4" id="KW-0378">Hydrolase</keyword>
<dbReference type="InterPro" id="IPR001279">
    <property type="entry name" value="Metallo-B-lactamas"/>
</dbReference>
<dbReference type="Pfam" id="PF07521">
    <property type="entry name" value="RMMBL"/>
    <property type="match status" value="1"/>
</dbReference>
<dbReference type="InterPro" id="IPR050698">
    <property type="entry name" value="MBL"/>
</dbReference>